<accession>A0A9P6H1Q9</accession>
<evidence type="ECO:0000313" key="1">
    <source>
        <dbReference type="EMBL" id="KAF9777252.1"/>
    </source>
</evidence>
<dbReference type="EMBL" id="WIUZ02000060">
    <property type="protein sequence ID" value="KAF9777252.1"/>
    <property type="molecule type" value="Genomic_DNA"/>
</dbReference>
<evidence type="ECO:0000313" key="2">
    <source>
        <dbReference type="Proteomes" id="UP000736335"/>
    </source>
</evidence>
<sequence>IECDLFPKVHCVTPQTCSICREIRQTISWPRRTHWPKLVFIVHFRVTMTKYIRGTGKDFTYAPNRLPITRAKEPLTLKTNCGGPKEEGLNDLGGECTKRAIALLGQLLQLFDLLGPQTCGLCEPLSDGKGTLEYRLEHPGDSPKDVTGLSQISANFFESRPSNGKRNRNHLLVKCPDESDPTQTPLEVYAMGLQFQSPLLPPHTDQRVLFWLRKHIPKPPMPVGYQTPINWGQELGRGAVATTYLQPVRELGHGHIIIDCKYNQTFEEPVNHLSPTHSLKTEEPLRLILENGQVTAWFFDNTTMEINEKTKDPGPTIPGKYRVIGDAMDRPNLSRRHNKGAPNFKHILVTTLVKFLCPLAN</sequence>
<gene>
    <name evidence="1" type="ORF">BJ322DRAFT_1192001</name>
</gene>
<dbReference type="Proteomes" id="UP000736335">
    <property type="component" value="Unassembled WGS sequence"/>
</dbReference>
<reference evidence="1" key="1">
    <citation type="journal article" date="2020" name="Nat. Commun.">
        <title>Large-scale genome sequencing of mycorrhizal fungi provides insights into the early evolution of symbiotic traits.</title>
        <authorList>
            <person name="Miyauchi S."/>
            <person name="Kiss E."/>
            <person name="Kuo A."/>
            <person name="Drula E."/>
            <person name="Kohler A."/>
            <person name="Sanchez-Garcia M."/>
            <person name="Morin E."/>
            <person name="Andreopoulos B."/>
            <person name="Barry K.W."/>
            <person name="Bonito G."/>
            <person name="Buee M."/>
            <person name="Carver A."/>
            <person name="Chen C."/>
            <person name="Cichocki N."/>
            <person name="Clum A."/>
            <person name="Culley D."/>
            <person name="Crous P.W."/>
            <person name="Fauchery L."/>
            <person name="Girlanda M."/>
            <person name="Hayes R.D."/>
            <person name="Keri Z."/>
            <person name="LaButti K."/>
            <person name="Lipzen A."/>
            <person name="Lombard V."/>
            <person name="Magnuson J."/>
            <person name="Maillard F."/>
            <person name="Murat C."/>
            <person name="Nolan M."/>
            <person name="Ohm R.A."/>
            <person name="Pangilinan J."/>
            <person name="Pereira M.F."/>
            <person name="Perotto S."/>
            <person name="Peter M."/>
            <person name="Pfister S."/>
            <person name="Riley R."/>
            <person name="Sitrit Y."/>
            <person name="Stielow J.B."/>
            <person name="Szollosi G."/>
            <person name="Zifcakova L."/>
            <person name="Stursova M."/>
            <person name="Spatafora J.W."/>
            <person name="Tedersoo L."/>
            <person name="Vaario L.M."/>
            <person name="Yamada A."/>
            <person name="Yan M."/>
            <person name="Wang P."/>
            <person name="Xu J."/>
            <person name="Bruns T."/>
            <person name="Baldrian P."/>
            <person name="Vilgalys R."/>
            <person name="Dunand C."/>
            <person name="Henrissat B."/>
            <person name="Grigoriev I.V."/>
            <person name="Hibbett D."/>
            <person name="Nagy L.G."/>
            <person name="Martin F.M."/>
        </authorList>
    </citation>
    <scope>NUCLEOTIDE SEQUENCE</scope>
    <source>
        <strain evidence="1">UH-Tt-Lm1</strain>
    </source>
</reference>
<dbReference type="AlphaFoldDB" id="A0A9P6H1Q9"/>
<proteinExistence type="predicted"/>
<comment type="caution">
    <text evidence="1">The sequence shown here is derived from an EMBL/GenBank/DDBJ whole genome shotgun (WGS) entry which is preliminary data.</text>
</comment>
<name>A0A9P6H1Q9_9AGAM</name>
<protein>
    <submittedName>
        <fullName evidence="1">Uncharacterized protein</fullName>
    </submittedName>
</protein>
<keyword evidence="2" id="KW-1185">Reference proteome</keyword>
<organism evidence="1 2">
    <name type="scientific">Thelephora terrestris</name>
    <dbReference type="NCBI Taxonomy" id="56493"/>
    <lineage>
        <taxon>Eukaryota</taxon>
        <taxon>Fungi</taxon>
        <taxon>Dikarya</taxon>
        <taxon>Basidiomycota</taxon>
        <taxon>Agaricomycotina</taxon>
        <taxon>Agaricomycetes</taxon>
        <taxon>Thelephorales</taxon>
        <taxon>Thelephoraceae</taxon>
        <taxon>Thelephora</taxon>
    </lineage>
</organism>
<reference evidence="1" key="2">
    <citation type="submission" date="2020-11" db="EMBL/GenBank/DDBJ databases">
        <authorList>
            <consortium name="DOE Joint Genome Institute"/>
            <person name="Kuo A."/>
            <person name="Miyauchi S."/>
            <person name="Kiss E."/>
            <person name="Drula E."/>
            <person name="Kohler A."/>
            <person name="Sanchez-Garcia M."/>
            <person name="Andreopoulos B."/>
            <person name="Barry K.W."/>
            <person name="Bonito G."/>
            <person name="Buee M."/>
            <person name="Carver A."/>
            <person name="Chen C."/>
            <person name="Cichocki N."/>
            <person name="Clum A."/>
            <person name="Culley D."/>
            <person name="Crous P.W."/>
            <person name="Fauchery L."/>
            <person name="Girlanda M."/>
            <person name="Hayes R."/>
            <person name="Keri Z."/>
            <person name="Labutti K."/>
            <person name="Lipzen A."/>
            <person name="Lombard V."/>
            <person name="Magnuson J."/>
            <person name="Maillard F."/>
            <person name="Morin E."/>
            <person name="Murat C."/>
            <person name="Nolan M."/>
            <person name="Ohm R."/>
            <person name="Pangilinan J."/>
            <person name="Pereira M."/>
            <person name="Perotto S."/>
            <person name="Peter M."/>
            <person name="Riley R."/>
            <person name="Sitrit Y."/>
            <person name="Stielow B."/>
            <person name="Szollosi G."/>
            <person name="Zifcakova L."/>
            <person name="Stursova M."/>
            <person name="Spatafora J.W."/>
            <person name="Tedersoo L."/>
            <person name="Vaario L.-M."/>
            <person name="Yamada A."/>
            <person name="Yan M."/>
            <person name="Wang P."/>
            <person name="Xu J."/>
            <person name="Bruns T."/>
            <person name="Baldrian P."/>
            <person name="Vilgalys R."/>
            <person name="Henrissat B."/>
            <person name="Grigoriev I.V."/>
            <person name="Hibbett D."/>
            <person name="Nagy L.G."/>
            <person name="Martin F.M."/>
        </authorList>
    </citation>
    <scope>NUCLEOTIDE SEQUENCE</scope>
    <source>
        <strain evidence="1">UH-Tt-Lm1</strain>
    </source>
</reference>
<feature type="non-terminal residue" evidence="1">
    <location>
        <position position="1"/>
    </location>
</feature>